<dbReference type="AlphaFoldDB" id="E0UHV6"/>
<dbReference type="GO" id="GO:0022857">
    <property type="term" value="F:transmembrane transporter activity"/>
    <property type="evidence" value="ECO:0007669"/>
    <property type="project" value="UniProtKB-ARBA"/>
</dbReference>
<accession>E0UHV6</accession>
<dbReference type="STRING" id="497965.Cyan7822_2514"/>
<name>E0UHV6_GLOV7</name>
<reference evidence="6" key="1">
    <citation type="journal article" date="2011" name="MBio">
        <title>Novel metabolic attributes of the genus Cyanothece, comprising a group of unicellular nitrogen-fixing Cyanobacteria.</title>
        <authorList>
            <person name="Bandyopadhyay A."/>
            <person name="Elvitigala T."/>
            <person name="Welsh E."/>
            <person name="Stockel J."/>
            <person name="Liberton M."/>
            <person name="Min H."/>
            <person name="Sherman L.A."/>
            <person name="Pakrasi H.B."/>
        </authorList>
    </citation>
    <scope>NUCLEOTIDE SEQUENCE [LARGE SCALE GENOMIC DNA]</scope>
    <source>
        <strain evidence="6">PCC 7822</strain>
    </source>
</reference>
<dbReference type="InterPro" id="IPR027417">
    <property type="entry name" value="P-loop_NTPase"/>
</dbReference>
<dbReference type="InterPro" id="IPR015856">
    <property type="entry name" value="ABC_transpr_CbiO/EcfA_su"/>
</dbReference>
<dbReference type="SUPFAM" id="SSF52540">
    <property type="entry name" value="P-loop containing nucleoside triphosphate hydrolases"/>
    <property type="match status" value="1"/>
</dbReference>
<dbReference type="PANTHER" id="PTHR43423:SF1">
    <property type="entry name" value="ABC TRANSPORTER I FAMILY MEMBER 17"/>
    <property type="match status" value="1"/>
</dbReference>
<evidence type="ECO:0000313" key="6">
    <source>
        <dbReference type="Proteomes" id="UP000008206"/>
    </source>
</evidence>
<protein>
    <submittedName>
        <fullName evidence="5">ABC transporter related protein</fullName>
    </submittedName>
</protein>
<dbReference type="CDD" id="cd03225">
    <property type="entry name" value="ABC_cobalt_CbiO_domain1"/>
    <property type="match status" value="1"/>
</dbReference>
<dbReference type="GO" id="GO:0005524">
    <property type="term" value="F:ATP binding"/>
    <property type="evidence" value="ECO:0007669"/>
    <property type="project" value="UniProtKB-KW"/>
</dbReference>
<organism evidence="5 6">
    <name type="scientific">Gloeothece verrucosa (strain PCC 7822)</name>
    <name type="common">Cyanothece sp. (strain PCC 7822)</name>
    <dbReference type="NCBI Taxonomy" id="497965"/>
    <lineage>
        <taxon>Bacteria</taxon>
        <taxon>Bacillati</taxon>
        <taxon>Cyanobacteriota</taxon>
        <taxon>Cyanophyceae</taxon>
        <taxon>Oscillatoriophycideae</taxon>
        <taxon>Chroococcales</taxon>
        <taxon>Aphanothecaceae</taxon>
        <taxon>Gloeothece</taxon>
        <taxon>Gloeothece verrucosa</taxon>
    </lineage>
</organism>
<evidence type="ECO:0000256" key="3">
    <source>
        <dbReference type="ARBA" id="ARBA00022840"/>
    </source>
</evidence>
<keyword evidence="6" id="KW-1185">Reference proteome</keyword>
<dbReference type="Pfam" id="PF00005">
    <property type="entry name" value="ABC_tran"/>
    <property type="match status" value="1"/>
</dbReference>
<keyword evidence="3" id="KW-0067">ATP-binding</keyword>
<dbReference type="PROSITE" id="PS00211">
    <property type="entry name" value="ABC_TRANSPORTER_1"/>
    <property type="match status" value="1"/>
</dbReference>
<proteinExistence type="predicted"/>
<gene>
    <name evidence="5" type="ordered locus">Cyan7822_2514</name>
</gene>
<dbReference type="InterPro" id="IPR017871">
    <property type="entry name" value="ABC_transporter-like_CS"/>
</dbReference>
<feature type="domain" description="ABC transporter" evidence="4">
    <location>
        <begin position="5"/>
        <end position="239"/>
    </location>
</feature>
<evidence type="ECO:0000313" key="5">
    <source>
        <dbReference type="EMBL" id="ADN14486.1"/>
    </source>
</evidence>
<evidence type="ECO:0000259" key="4">
    <source>
        <dbReference type="PROSITE" id="PS50893"/>
    </source>
</evidence>
<dbReference type="OrthoDB" id="422644at2"/>
<evidence type="ECO:0000256" key="1">
    <source>
        <dbReference type="ARBA" id="ARBA00022448"/>
    </source>
</evidence>
<sequence length="248" mass="28045">MTNLLKLKQVSLALSRGSQFLLQDISFMLEKGERLGIVGPSGAGKTTLLRLLNRLDDPTSGLIELEEQSLNQLPVIQLRQRVVLVPQEPKLLGMTVEKALTYPLRLQQLSKGEIQQRIETWTSRLSIPFEWFERSELQLSVGQRQLVAIARGLMMQPQVLLLDEPTSALDVGNGNHLMEVLINLSHSSETAIIMVNHQLDLVRQFATEVMYLHQGQIQLKNTAASLNWENLHEQLKQAQSQAMFDEFS</sequence>
<dbReference type="RefSeq" id="WP_013322591.1">
    <property type="nucleotide sequence ID" value="NC_014501.1"/>
</dbReference>
<dbReference type="InterPro" id="IPR003439">
    <property type="entry name" value="ABC_transporter-like_ATP-bd"/>
</dbReference>
<dbReference type="HOGENOM" id="CLU_000604_1_22_3"/>
<dbReference type="GO" id="GO:0016887">
    <property type="term" value="F:ATP hydrolysis activity"/>
    <property type="evidence" value="ECO:0007669"/>
    <property type="project" value="InterPro"/>
</dbReference>
<dbReference type="PANTHER" id="PTHR43423">
    <property type="entry name" value="ABC TRANSPORTER I FAMILY MEMBER 17"/>
    <property type="match status" value="1"/>
</dbReference>
<dbReference type="EMBL" id="CP002198">
    <property type="protein sequence ID" value="ADN14486.1"/>
    <property type="molecule type" value="Genomic_DNA"/>
</dbReference>
<dbReference type="eggNOG" id="COG1120">
    <property type="taxonomic scope" value="Bacteria"/>
</dbReference>
<dbReference type="Gene3D" id="3.40.50.300">
    <property type="entry name" value="P-loop containing nucleotide triphosphate hydrolases"/>
    <property type="match status" value="1"/>
</dbReference>
<dbReference type="Proteomes" id="UP000008206">
    <property type="component" value="Chromosome"/>
</dbReference>
<dbReference type="SMART" id="SM00382">
    <property type="entry name" value="AAA"/>
    <property type="match status" value="1"/>
</dbReference>
<evidence type="ECO:0000256" key="2">
    <source>
        <dbReference type="ARBA" id="ARBA00022741"/>
    </source>
</evidence>
<dbReference type="KEGG" id="cyj:Cyan7822_2514"/>
<dbReference type="InterPro" id="IPR003593">
    <property type="entry name" value="AAA+_ATPase"/>
</dbReference>
<keyword evidence="1" id="KW-0813">Transport</keyword>
<keyword evidence="2" id="KW-0547">Nucleotide-binding</keyword>
<dbReference type="PROSITE" id="PS50893">
    <property type="entry name" value="ABC_TRANSPORTER_2"/>
    <property type="match status" value="1"/>
</dbReference>
<dbReference type="GO" id="GO:0016020">
    <property type="term" value="C:membrane"/>
    <property type="evidence" value="ECO:0007669"/>
    <property type="project" value="InterPro"/>
</dbReference>